<reference evidence="14 15" key="1">
    <citation type="journal article" date="2023" name="Elife">
        <title>Identification of key yeast species and microbe-microbe interactions impacting larval growth of Drosophila in the wild.</title>
        <authorList>
            <person name="Mure A."/>
            <person name="Sugiura Y."/>
            <person name="Maeda R."/>
            <person name="Honda K."/>
            <person name="Sakurai N."/>
            <person name="Takahashi Y."/>
            <person name="Watada M."/>
            <person name="Katoh T."/>
            <person name="Gotoh A."/>
            <person name="Gotoh Y."/>
            <person name="Taniguchi I."/>
            <person name="Nakamura K."/>
            <person name="Hayashi T."/>
            <person name="Katayama T."/>
            <person name="Uemura T."/>
            <person name="Hattori Y."/>
        </authorList>
    </citation>
    <scope>NUCLEOTIDE SEQUENCE [LARGE SCALE GENOMIC DNA]</scope>
    <source>
        <strain evidence="14 15">SC-9</strain>
    </source>
</reference>
<keyword evidence="15" id="KW-1185">Reference proteome</keyword>
<sequence length="1504" mass="169826">MKSKAKPGRPRGRPPKNKVSKPSDDGEDPLNILGLLRKGKALHTKKPSEPQASVKPKTTPKKATPKNPTPKKPTPAKAPAVPKRSSRRVSRASMVSQSVTPKRKAAPEKDQLNVTVRKRQKRTPGRIQLKERVIDVSDASDETNNSEPEKVEASIGNSLKEEEDFDGGDIISPVRAPKINYTSSDNSDIEDEVTKRSSIRKSLQKITFLQKLSRKSSPLINTKTLSSSRPPSMSPLNSPTPNPHTPNQVREVKTTDSPTFTETLEKPNTTDDAQFEIRSESPVSSPLKASLDISNIEDDDEDQTNLSTAKVGHRTTVIEDDDEDIEDKDQTNLSIAKVGRRTTIIEDDEDEDIEDKDQTNLSIAKVGRRTTIIEDDEDEVNDTAASPALNAIIKFGETFERISYDISVNTDAVPIKSPKVFGGNLDHSNKSEQDISENLPTPKNDKNSEKEDISTVDDAEKPEYDYYDKSVVQVERTVPNSSVADGRLSPINYGDQTQGLVIDFDGKEQPMKDEEVILSTSQGPKEELGKEEQQQPVLSPQKINEHTLPKENGELSENSPREINSVERVEENKDEEEEELFETASPPDESSEINKDAQSDASAGLVKKIDLEEKKISDIPIEVNMEEEKVYEVPIEVETRDDEDYVEMKPVEEPNDDGLESKETDGGNRTSIENNEKSERVEKVPESVHTNKSIVIVEDEEEEEENEKEEKEETEEEKKEEEENEKEEKEETEEEKKEEEENEKEENEKEEKEETEEEKKEDEEGKGEKEKETIEEENNEVDKKDKEKDNERVGKETIAKENNSEAEENENEEENIKAEHDEVEKKEEKEKEQNDESKKDQKVERIVKDQKDQKDEGENVDDDASSVPEENSNDKEYEKVKIENNEVSSQSANDDDLKDDSKVTNIPDKETTKLDILSIEKAKELQKGSYSATIVVENDIFEKKAITVEDQDIAMIDEGGAVEAVSKTNDQEKEKSKDEYVVIEKTESIEKIFQVDDSGAASVVIEKVESIKGVYLNNSKTEIDGDVEMKDTSQDSKIIDQIIQSTDQVEQISKTLGKNDNLSVENLDDLPVEESNSDKEKPNGQPREAESIEKVEDSKDKGKENIIEQEQSAPDNKNLKDSKKKTTTPPLTENTLQGFEVPNTPPSSARFTVSEIITPITSPTPSTRSANSRKLDSISSQPEEDTHSPVQQKNDKGDMNEISSGEENKDEKSDPAINNGDSLIKDKKIFFSRNSSKAMGQTFLNFPKMQPKKITCKECFMSYMPSIKEDTVLHTHYHNRYINGLSWSDSWGRKVNRKIFPPKLRAVMKNSLAQRDGYIREVKFDKKNEVKMILTLLKMINNELNAPDDWLSRIFGENADNYDEASVKKAASSGKVFVYIYNRKIIGFVSFEKLDIERTGPKLMDVATQEVISLNKNSALSQKLPKALYGISRIFVLKNFRRNKIALILLYTSLCELVYGMTLKKYELSWSQPSFSGLNLAKKFNLITDVRSARHFLNVYIEGE</sequence>
<feature type="compositionally biased region" description="Acidic residues" evidence="11">
    <location>
        <begin position="697"/>
        <end position="745"/>
    </location>
</feature>
<protein>
    <recommendedName>
        <fullName evidence="2">N-acetyltransferase ECO1</fullName>
    </recommendedName>
    <alternativeName>
        <fullName evidence="10">Establishment of cohesion protein 1</fullName>
    </alternativeName>
</protein>
<feature type="region of interest" description="Disordered" evidence="11">
    <location>
        <begin position="508"/>
        <end position="602"/>
    </location>
</feature>
<keyword evidence="3" id="KW-0808">Transferase</keyword>
<keyword evidence="9" id="KW-0012">Acyltransferase</keyword>
<feature type="domain" description="N-acetyltransferase ESCO acetyl-transferase" evidence="13">
    <location>
        <begin position="1426"/>
        <end position="1484"/>
    </location>
</feature>
<dbReference type="GO" id="GO:0008270">
    <property type="term" value="F:zinc ion binding"/>
    <property type="evidence" value="ECO:0007669"/>
    <property type="project" value="UniProtKB-KW"/>
</dbReference>
<feature type="compositionally biased region" description="Acidic residues" evidence="11">
    <location>
        <begin position="804"/>
        <end position="813"/>
    </location>
</feature>
<feature type="region of interest" description="Disordered" evidence="11">
    <location>
        <begin position="415"/>
        <end position="464"/>
    </location>
</feature>
<dbReference type="Pfam" id="PF13880">
    <property type="entry name" value="Acetyltransf_13"/>
    <property type="match status" value="1"/>
</dbReference>
<feature type="region of interest" description="Disordered" evidence="11">
    <location>
        <begin position="1057"/>
        <end position="1220"/>
    </location>
</feature>
<comment type="subcellular location">
    <subcellularLocation>
        <location evidence="1">Nucleus</location>
    </subcellularLocation>
</comment>
<dbReference type="GO" id="GO:0016746">
    <property type="term" value="F:acyltransferase activity"/>
    <property type="evidence" value="ECO:0007669"/>
    <property type="project" value="UniProtKB-KW"/>
</dbReference>
<dbReference type="RefSeq" id="XP_064851748.1">
    <property type="nucleotide sequence ID" value="XM_064995676.1"/>
</dbReference>
<keyword evidence="7" id="KW-0539">Nucleus</keyword>
<keyword evidence="8" id="KW-0131">Cell cycle</keyword>
<evidence type="ECO:0000256" key="9">
    <source>
        <dbReference type="ARBA" id="ARBA00023315"/>
    </source>
</evidence>
<feature type="compositionally biased region" description="Basic and acidic residues" evidence="11">
    <location>
        <begin position="674"/>
        <end position="686"/>
    </location>
</feature>
<evidence type="ECO:0000313" key="14">
    <source>
        <dbReference type="EMBL" id="GMM34748.1"/>
    </source>
</evidence>
<feature type="region of interest" description="Disordered" evidence="11">
    <location>
        <begin position="1"/>
        <end position="200"/>
    </location>
</feature>
<feature type="compositionally biased region" description="Basic and acidic residues" evidence="11">
    <location>
        <begin position="899"/>
        <end position="911"/>
    </location>
</feature>
<gene>
    <name evidence="14" type="ORF">DASC09_020730</name>
</gene>
<dbReference type="InterPro" id="IPR028005">
    <property type="entry name" value="AcTrfase_ESCO_Znf_dom"/>
</dbReference>
<accession>A0AAV5QJ02</accession>
<evidence type="ECO:0000256" key="1">
    <source>
        <dbReference type="ARBA" id="ARBA00004123"/>
    </source>
</evidence>
<feature type="compositionally biased region" description="Basic and acidic residues" evidence="11">
    <location>
        <begin position="814"/>
        <end position="857"/>
    </location>
</feature>
<evidence type="ECO:0000313" key="15">
    <source>
        <dbReference type="Proteomes" id="UP001360560"/>
    </source>
</evidence>
<feature type="compositionally biased region" description="Basic and acidic residues" evidence="11">
    <location>
        <begin position="263"/>
        <end position="279"/>
    </location>
</feature>
<dbReference type="GO" id="GO:0005634">
    <property type="term" value="C:nucleus"/>
    <property type="evidence" value="ECO:0007669"/>
    <property type="project" value="UniProtKB-SubCell"/>
</dbReference>
<keyword evidence="4" id="KW-0479">Metal-binding</keyword>
<feature type="region of interest" description="Disordered" evidence="11">
    <location>
        <begin position="217"/>
        <end position="308"/>
    </location>
</feature>
<evidence type="ECO:0000256" key="2">
    <source>
        <dbReference type="ARBA" id="ARBA00022043"/>
    </source>
</evidence>
<feature type="compositionally biased region" description="Polar residues" evidence="11">
    <location>
        <begin position="1127"/>
        <end position="1137"/>
    </location>
</feature>
<keyword evidence="5" id="KW-0863">Zinc-finger</keyword>
<dbReference type="InterPro" id="IPR028009">
    <property type="entry name" value="ESCO_Acetyltransf_dom"/>
</dbReference>
<evidence type="ECO:0000256" key="5">
    <source>
        <dbReference type="ARBA" id="ARBA00022771"/>
    </source>
</evidence>
<evidence type="ECO:0000256" key="7">
    <source>
        <dbReference type="ARBA" id="ARBA00023242"/>
    </source>
</evidence>
<evidence type="ECO:0000256" key="11">
    <source>
        <dbReference type="SAM" id="MobiDB-lite"/>
    </source>
</evidence>
<feature type="compositionally biased region" description="Basic residues" evidence="11">
    <location>
        <begin position="1"/>
        <end position="19"/>
    </location>
</feature>
<feature type="region of interest" description="Disordered" evidence="11">
    <location>
        <begin position="635"/>
        <end position="911"/>
    </location>
</feature>
<feature type="compositionally biased region" description="Basic and acidic residues" evidence="11">
    <location>
        <begin position="780"/>
        <end position="803"/>
    </location>
</feature>
<keyword evidence="6" id="KW-0862">Zinc</keyword>
<feature type="compositionally biased region" description="Basic and acidic residues" evidence="11">
    <location>
        <begin position="543"/>
        <end position="553"/>
    </location>
</feature>
<feature type="domain" description="N-acetyltransferase ESCO zinc-finger" evidence="12">
    <location>
        <begin position="1241"/>
        <end position="1280"/>
    </location>
</feature>
<proteinExistence type="predicted"/>
<dbReference type="Proteomes" id="UP001360560">
    <property type="component" value="Unassembled WGS sequence"/>
</dbReference>
<feature type="compositionally biased region" description="Basic and acidic residues" evidence="11">
    <location>
        <begin position="443"/>
        <end position="464"/>
    </location>
</feature>
<comment type="caution">
    <text evidence="14">The sequence shown here is derived from an EMBL/GenBank/DDBJ whole genome shotgun (WGS) entry which is preliminary data.</text>
</comment>
<feature type="compositionally biased region" description="Basic and acidic residues" evidence="11">
    <location>
        <begin position="762"/>
        <end position="772"/>
    </location>
</feature>
<name>A0AAV5QJ02_9ASCO</name>
<dbReference type="EMBL" id="BTFZ01000003">
    <property type="protein sequence ID" value="GMM34748.1"/>
    <property type="molecule type" value="Genomic_DNA"/>
</dbReference>
<feature type="compositionally biased region" description="Basic and acidic residues" evidence="11">
    <location>
        <begin position="872"/>
        <end position="884"/>
    </location>
</feature>
<evidence type="ECO:0000256" key="3">
    <source>
        <dbReference type="ARBA" id="ARBA00022679"/>
    </source>
</evidence>
<feature type="compositionally biased region" description="Acidic residues" evidence="11">
    <location>
        <begin position="572"/>
        <end position="581"/>
    </location>
</feature>
<feature type="compositionally biased region" description="Basic and acidic residues" evidence="11">
    <location>
        <begin position="1076"/>
        <end position="1106"/>
    </location>
</feature>
<feature type="compositionally biased region" description="Low complexity" evidence="11">
    <location>
        <begin position="1152"/>
        <end position="1167"/>
    </location>
</feature>
<feature type="compositionally biased region" description="Polar residues" evidence="11">
    <location>
        <begin position="1168"/>
        <end position="1181"/>
    </location>
</feature>
<feature type="compositionally biased region" description="Basic and acidic residues" evidence="11">
    <location>
        <begin position="524"/>
        <end position="533"/>
    </location>
</feature>
<feature type="compositionally biased region" description="Low complexity" evidence="11">
    <location>
        <begin position="226"/>
        <end position="237"/>
    </location>
</feature>
<evidence type="ECO:0000256" key="8">
    <source>
        <dbReference type="ARBA" id="ARBA00023306"/>
    </source>
</evidence>
<dbReference type="Pfam" id="PF13878">
    <property type="entry name" value="zf-C2H2_3"/>
    <property type="match status" value="1"/>
</dbReference>
<dbReference type="GeneID" id="90072727"/>
<evidence type="ECO:0000259" key="13">
    <source>
        <dbReference type="Pfam" id="PF13880"/>
    </source>
</evidence>
<evidence type="ECO:0000256" key="4">
    <source>
        <dbReference type="ARBA" id="ARBA00022723"/>
    </source>
</evidence>
<evidence type="ECO:0000259" key="12">
    <source>
        <dbReference type="Pfam" id="PF13878"/>
    </source>
</evidence>
<evidence type="ECO:0000256" key="6">
    <source>
        <dbReference type="ARBA" id="ARBA00022833"/>
    </source>
</evidence>
<evidence type="ECO:0000256" key="10">
    <source>
        <dbReference type="ARBA" id="ARBA00032212"/>
    </source>
</evidence>
<organism evidence="14 15">
    <name type="scientific">Saccharomycopsis crataegensis</name>
    <dbReference type="NCBI Taxonomy" id="43959"/>
    <lineage>
        <taxon>Eukaryota</taxon>
        <taxon>Fungi</taxon>
        <taxon>Dikarya</taxon>
        <taxon>Ascomycota</taxon>
        <taxon>Saccharomycotina</taxon>
        <taxon>Saccharomycetes</taxon>
        <taxon>Saccharomycopsidaceae</taxon>
        <taxon>Saccharomycopsis</taxon>
    </lineage>
</organism>